<evidence type="ECO:0000256" key="5">
    <source>
        <dbReference type="ARBA" id="ARBA00022801"/>
    </source>
</evidence>
<evidence type="ECO:0000256" key="3">
    <source>
        <dbReference type="ARBA" id="ARBA00022670"/>
    </source>
</evidence>
<accession>A0AAY4D464</accession>
<evidence type="ECO:0000256" key="8">
    <source>
        <dbReference type="ARBA" id="ARBA00038233"/>
    </source>
</evidence>
<dbReference type="Ensembl" id="ENSDCDT00010050046.1">
    <property type="protein sequence ID" value="ENSDCDP00010040188.1"/>
    <property type="gene ID" value="ENSDCDG00010025710.1"/>
</dbReference>
<comment type="similarity">
    <text evidence="8">Belongs to the peptidase M48 family.</text>
</comment>
<gene>
    <name evidence="13" type="primary">OMA1</name>
</gene>
<evidence type="ECO:0000256" key="10">
    <source>
        <dbReference type="ARBA" id="ARBA00042978"/>
    </source>
</evidence>
<keyword evidence="5" id="KW-0378">Hydrolase</keyword>
<comment type="cofactor">
    <cofactor evidence="1">
        <name>Zn(2+)</name>
        <dbReference type="ChEBI" id="CHEBI:29105"/>
    </cofactor>
</comment>
<sequence>LNLISVKNHLQVQCVCFRFHRKTKAMLCVLLSRNTLLSFSRTGLRHLERRAQLPRPASADVTRHRAAGAASFVPQLGFHTSRRLRALPAPLVFLVLKPAQKLVAIILGRYIRKWWAALPPNKRQQFREAAWRRRWHLLAGGAVLSAVMAAFLLTHLDESPVTGRTRVMVFSRESFMELSQLQSDMVVEQLITHLAQRNQDVTEMSSITWNVHVVDLPVQNAFIMPDGKVFVFTGLLDVVADIHQLTFILGHEMAHSLIGHAAEQASLSHVLDFLSLILLTAVWALCPRDSVAALGQWLQGKLMQFMFERPFSRRLEAEADQVGLQLAAKACADVRAAPVFWQQLELVEELHGEPPLPEWRSSHPSHQNRAKQLDRLVPQALELRANCMCPTLPEADPRAVFSEAMRHLVEEAREQQRAEKEKKAGQAGLITVPLPALQQTPPAPGPPVPLGVVMGPSPALPQPLTSK</sequence>
<dbReference type="CDD" id="cd07331">
    <property type="entry name" value="M48C_Oma1_like"/>
    <property type="match status" value="1"/>
</dbReference>
<evidence type="ECO:0000256" key="1">
    <source>
        <dbReference type="ARBA" id="ARBA00001947"/>
    </source>
</evidence>
<proteinExistence type="inferred from homology"/>
<evidence type="ECO:0000259" key="12">
    <source>
        <dbReference type="Pfam" id="PF01435"/>
    </source>
</evidence>
<evidence type="ECO:0000256" key="2">
    <source>
        <dbReference type="ARBA" id="ARBA00011182"/>
    </source>
</evidence>
<keyword evidence="4" id="KW-0479">Metal-binding</keyword>
<keyword evidence="7" id="KW-0482">Metalloprotease</keyword>
<keyword evidence="6" id="KW-0862">Zinc</keyword>
<dbReference type="GO" id="GO:0004222">
    <property type="term" value="F:metalloendopeptidase activity"/>
    <property type="evidence" value="ECO:0007669"/>
    <property type="project" value="InterPro"/>
</dbReference>
<dbReference type="GO" id="GO:0006515">
    <property type="term" value="P:protein quality control for misfolded or incompletely synthesized proteins"/>
    <property type="evidence" value="ECO:0007669"/>
    <property type="project" value="TreeGrafter"/>
</dbReference>
<evidence type="ECO:0000256" key="7">
    <source>
        <dbReference type="ARBA" id="ARBA00023049"/>
    </source>
</evidence>
<protein>
    <recommendedName>
        <fullName evidence="9">Metalloendopeptidase OMA1, mitochondrial</fullName>
    </recommendedName>
    <alternativeName>
        <fullName evidence="10">Overlapping with the m-AAA protease 1 homolog</fullName>
    </alternativeName>
</protein>
<evidence type="ECO:0000256" key="11">
    <source>
        <dbReference type="SAM" id="MobiDB-lite"/>
    </source>
</evidence>
<evidence type="ECO:0000256" key="6">
    <source>
        <dbReference type="ARBA" id="ARBA00022833"/>
    </source>
</evidence>
<evidence type="ECO:0000313" key="13">
    <source>
        <dbReference type="Ensembl" id="ENSDCDP00010040188.1"/>
    </source>
</evidence>
<organism evidence="13 14">
    <name type="scientific">Denticeps clupeoides</name>
    <name type="common">denticle herring</name>
    <dbReference type="NCBI Taxonomy" id="299321"/>
    <lineage>
        <taxon>Eukaryota</taxon>
        <taxon>Metazoa</taxon>
        <taxon>Chordata</taxon>
        <taxon>Craniata</taxon>
        <taxon>Vertebrata</taxon>
        <taxon>Euteleostomi</taxon>
        <taxon>Actinopterygii</taxon>
        <taxon>Neopterygii</taxon>
        <taxon>Teleostei</taxon>
        <taxon>Clupei</taxon>
        <taxon>Clupeiformes</taxon>
        <taxon>Denticipitoidei</taxon>
        <taxon>Denticipitidae</taxon>
        <taxon>Denticeps</taxon>
    </lineage>
</organism>
<evidence type="ECO:0000313" key="14">
    <source>
        <dbReference type="Proteomes" id="UP000694580"/>
    </source>
</evidence>
<dbReference type="InterPro" id="IPR001915">
    <property type="entry name" value="Peptidase_M48"/>
</dbReference>
<dbReference type="Gene3D" id="3.30.2010.10">
    <property type="entry name" value="Metalloproteases ('zincins'), catalytic domain"/>
    <property type="match status" value="1"/>
</dbReference>
<name>A0AAY4D464_9TELE</name>
<dbReference type="PANTHER" id="PTHR22726:SF1">
    <property type="entry name" value="METALLOENDOPEPTIDASE OMA1, MITOCHONDRIAL"/>
    <property type="match status" value="1"/>
</dbReference>
<dbReference type="Pfam" id="PF01435">
    <property type="entry name" value="Peptidase_M48"/>
    <property type="match status" value="1"/>
</dbReference>
<keyword evidence="3" id="KW-0645">Protease</keyword>
<evidence type="ECO:0000256" key="4">
    <source>
        <dbReference type="ARBA" id="ARBA00022723"/>
    </source>
</evidence>
<dbReference type="GO" id="GO:0046872">
    <property type="term" value="F:metal ion binding"/>
    <property type="evidence" value="ECO:0007669"/>
    <property type="project" value="UniProtKB-KW"/>
</dbReference>
<dbReference type="GO" id="GO:0005743">
    <property type="term" value="C:mitochondrial inner membrane"/>
    <property type="evidence" value="ECO:0007669"/>
    <property type="project" value="TreeGrafter"/>
</dbReference>
<keyword evidence="14" id="KW-1185">Reference proteome</keyword>
<dbReference type="GeneTree" id="ENSGT00390000007027"/>
<evidence type="ECO:0000256" key="9">
    <source>
        <dbReference type="ARBA" id="ARBA00040360"/>
    </source>
</evidence>
<reference evidence="13" key="2">
    <citation type="submission" date="2025-08" db="UniProtKB">
        <authorList>
            <consortium name="Ensembl"/>
        </authorList>
    </citation>
    <scope>IDENTIFICATION</scope>
</reference>
<dbReference type="PANTHER" id="PTHR22726">
    <property type="entry name" value="METALLOENDOPEPTIDASE OMA1"/>
    <property type="match status" value="1"/>
</dbReference>
<reference evidence="13" key="3">
    <citation type="submission" date="2025-09" db="UniProtKB">
        <authorList>
            <consortium name="Ensembl"/>
        </authorList>
    </citation>
    <scope>IDENTIFICATION</scope>
</reference>
<dbReference type="GO" id="GO:0034982">
    <property type="term" value="P:mitochondrial protein processing"/>
    <property type="evidence" value="ECO:0007669"/>
    <property type="project" value="TreeGrafter"/>
</dbReference>
<feature type="region of interest" description="Disordered" evidence="11">
    <location>
        <begin position="433"/>
        <end position="467"/>
    </location>
</feature>
<dbReference type="InterPro" id="IPR051156">
    <property type="entry name" value="Mito/Outer_Membr_Metalloprot"/>
</dbReference>
<comment type="subunit">
    <text evidence="2">Homooligomer.</text>
</comment>
<dbReference type="AlphaFoldDB" id="A0AAY4D464"/>
<feature type="domain" description="Peptidase M48" evidence="12">
    <location>
        <begin position="187"/>
        <end position="375"/>
    </location>
</feature>
<reference evidence="13 14" key="1">
    <citation type="submission" date="2020-06" db="EMBL/GenBank/DDBJ databases">
        <authorList>
            <consortium name="Wellcome Sanger Institute Data Sharing"/>
        </authorList>
    </citation>
    <scope>NUCLEOTIDE SEQUENCE [LARGE SCALE GENOMIC DNA]</scope>
</reference>
<dbReference type="Proteomes" id="UP000694580">
    <property type="component" value="Chromosome 19"/>
</dbReference>